<dbReference type="PROSITE" id="PS50109">
    <property type="entry name" value="HIS_KIN"/>
    <property type="match status" value="1"/>
</dbReference>
<dbReference type="SMART" id="SM00388">
    <property type="entry name" value="HisKA"/>
    <property type="match status" value="1"/>
</dbReference>
<feature type="domain" description="PAS" evidence="8">
    <location>
        <begin position="390"/>
        <end position="461"/>
    </location>
</feature>
<gene>
    <name evidence="10" type="primary">cph1_2</name>
    <name evidence="10" type="ORF">Mterra_01113</name>
</gene>
<comment type="caution">
    <text evidence="10">The sequence shown here is derived from an EMBL/GenBank/DDBJ whole genome shotgun (WGS) entry which is preliminary data.</text>
</comment>
<dbReference type="InterPro" id="IPR004358">
    <property type="entry name" value="Sig_transdc_His_kin-like_C"/>
</dbReference>
<feature type="domain" description="PAS" evidence="8">
    <location>
        <begin position="124"/>
        <end position="168"/>
    </location>
</feature>
<evidence type="ECO:0000256" key="5">
    <source>
        <dbReference type="ARBA" id="ARBA00022777"/>
    </source>
</evidence>
<dbReference type="PROSITE" id="PS50113">
    <property type="entry name" value="PAC"/>
    <property type="match status" value="8"/>
</dbReference>
<feature type="domain" description="PAC" evidence="9">
    <location>
        <begin position="589"/>
        <end position="641"/>
    </location>
</feature>
<dbReference type="Gene3D" id="3.30.450.40">
    <property type="match status" value="1"/>
</dbReference>
<dbReference type="InterPro" id="IPR013655">
    <property type="entry name" value="PAS_fold_3"/>
</dbReference>
<evidence type="ECO:0000256" key="2">
    <source>
        <dbReference type="ARBA" id="ARBA00012438"/>
    </source>
</evidence>
<evidence type="ECO:0000256" key="4">
    <source>
        <dbReference type="ARBA" id="ARBA00022679"/>
    </source>
</evidence>
<proteinExistence type="predicted"/>
<keyword evidence="4 10" id="KW-0808">Transferase</keyword>
<dbReference type="InterPro" id="IPR036097">
    <property type="entry name" value="HisK_dim/P_sf"/>
</dbReference>
<dbReference type="SUPFAM" id="SSF55785">
    <property type="entry name" value="PYP-like sensor domain (PAS domain)"/>
    <property type="match status" value="10"/>
</dbReference>
<dbReference type="Gene3D" id="3.30.565.10">
    <property type="entry name" value="Histidine kinase-like ATPase, C-terminal domain"/>
    <property type="match status" value="1"/>
</dbReference>
<feature type="domain" description="PAC" evidence="9">
    <location>
        <begin position="337"/>
        <end position="389"/>
    </location>
</feature>
<feature type="domain" description="PAS" evidence="8">
    <location>
        <begin position="7"/>
        <end position="77"/>
    </location>
</feature>
<dbReference type="OrthoDB" id="9794845at2"/>
<dbReference type="SUPFAM" id="SSF47384">
    <property type="entry name" value="Homodimeric domain of signal transducing histidine kinase"/>
    <property type="match status" value="1"/>
</dbReference>
<dbReference type="NCBIfam" id="TIGR00229">
    <property type="entry name" value="sensory_box"/>
    <property type="match status" value="10"/>
</dbReference>
<evidence type="ECO:0000259" key="7">
    <source>
        <dbReference type="PROSITE" id="PS50109"/>
    </source>
</evidence>
<keyword evidence="6" id="KW-0175">Coiled coil</keyword>
<dbReference type="Pfam" id="PF13426">
    <property type="entry name" value="PAS_9"/>
    <property type="match status" value="1"/>
</dbReference>
<dbReference type="GO" id="GO:0006355">
    <property type="term" value="P:regulation of DNA-templated transcription"/>
    <property type="evidence" value="ECO:0007669"/>
    <property type="project" value="InterPro"/>
</dbReference>
<dbReference type="PANTHER" id="PTHR43304:SF1">
    <property type="entry name" value="PAC DOMAIN-CONTAINING PROTEIN"/>
    <property type="match status" value="1"/>
</dbReference>
<feature type="domain" description="PAS" evidence="8">
    <location>
        <begin position="259"/>
        <end position="316"/>
    </location>
</feature>
<dbReference type="InterPro" id="IPR000014">
    <property type="entry name" value="PAS"/>
</dbReference>
<dbReference type="InterPro" id="IPR052162">
    <property type="entry name" value="Sensor_kinase/Photoreceptor"/>
</dbReference>
<evidence type="ECO:0000256" key="3">
    <source>
        <dbReference type="ARBA" id="ARBA00022553"/>
    </source>
</evidence>
<dbReference type="InterPro" id="IPR003018">
    <property type="entry name" value="GAF"/>
</dbReference>
<feature type="domain" description="PAS" evidence="8">
    <location>
        <begin position="764"/>
        <end position="834"/>
    </location>
</feature>
<feature type="domain" description="PAS" evidence="8">
    <location>
        <begin position="1180"/>
        <end position="1262"/>
    </location>
</feature>
<reference evidence="10 11" key="1">
    <citation type="submission" date="2018-08" db="EMBL/GenBank/DDBJ databases">
        <title>Meiothermus terrae DSM 26712 genome sequencing project.</title>
        <authorList>
            <person name="Da Costa M.S."/>
            <person name="Albuquerque L."/>
            <person name="Raposo P."/>
            <person name="Froufe H.J.C."/>
            <person name="Barroso C.S."/>
            <person name="Egas C."/>
        </authorList>
    </citation>
    <scope>NUCLEOTIDE SEQUENCE [LARGE SCALE GENOMIC DNA]</scope>
    <source>
        <strain evidence="10 11">DSM 26712</strain>
    </source>
</reference>
<dbReference type="InterPro" id="IPR013656">
    <property type="entry name" value="PAS_4"/>
</dbReference>
<feature type="domain" description="PAS" evidence="8">
    <location>
        <begin position="642"/>
        <end position="712"/>
    </location>
</feature>
<dbReference type="Proteomes" id="UP000265715">
    <property type="component" value="Unassembled WGS sequence"/>
</dbReference>
<dbReference type="InterPro" id="IPR001610">
    <property type="entry name" value="PAC"/>
</dbReference>
<dbReference type="Pfam" id="PF08447">
    <property type="entry name" value="PAS_3"/>
    <property type="match status" value="3"/>
</dbReference>
<dbReference type="GO" id="GO:0000155">
    <property type="term" value="F:phosphorelay sensor kinase activity"/>
    <property type="evidence" value="ECO:0007669"/>
    <property type="project" value="InterPro"/>
</dbReference>
<organism evidence="10 11">
    <name type="scientific">Calidithermus terrae</name>
    <dbReference type="NCBI Taxonomy" id="1408545"/>
    <lineage>
        <taxon>Bacteria</taxon>
        <taxon>Thermotogati</taxon>
        <taxon>Deinococcota</taxon>
        <taxon>Deinococci</taxon>
        <taxon>Thermales</taxon>
        <taxon>Thermaceae</taxon>
        <taxon>Calidithermus</taxon>
    </lineage>
</organism>
<dbReference type="PROSITE" id="PS50112">
    <property type="entry name" value="PAS"/>
    <property type="match status" value="10"/>
</dbReference>
<keyword evidence="3" id="KW-0597">Phosphoprotein</keyword>
<dbReference type="InterPro" id="IPR000700">
    <property type="entry name" value="PAS-assoc_C"/>
</dbReference>
<keyword evidence="11" id="KW-1185">Reference proteome</keyword>
<dbReference type="EMBL" id="QXDL01000031">
    <property type="protein sequence ID" value="RIH87845.1"/>
    <property type="molecule type" value="Genomic_DNA"/>
</dbReference>
<dbReference type="InterPro" id="IPR005467">
    <property type="entry name" value="His_kinase_dom"/>
</dbReference>
<dbReference type="Pfam" id="PF02518">
    <property type="entry name" value="HATPase_c"/>
    <property type="match status" value="1"/>
</dbReference>
<evidence type="ECO:0000313" key="11">
    <source>
        <dbReference type="Proteomes" id="UP000265715"/>
    </source>
</evidence>
<accession>A0A399EW34</accession>
<dbReference type="InterPro" id="IPR013767">
    <property type="entry name" value="PAS_fold"/>
</dbReference>
<feature type="domain" description="PAC" evidence="9">
    <location>
        <begin position="463"/>
        <end position="515"/>
    </location>
</feature>
<feature type="domain" description="PAC" evidence="9">
    <location>
        <begin position="1132"/>
        <end position="1186"/>
    </location>
</feature>
<dbReference type="Pfam" id="PF08448">
    <property type="entry name" value="PAS_4"/>
    <property type="match status" value="5"/>
</dbReference>
<dbReference type="InterPro" id="IPR029016">
    <property type="entry name" value="GAF-like_dom_sf"/>
</dbReference>
<protein>
    <recommendedName>
        <fullName evidence="2">histidine kinase</fullName>
        <ecNumber evidence="2">2.7.13.3</ecNumber>
    </recommendedName>
</protein>
<keyword evidence="5" id="KW-0418">Kinase</keyword>
<dbReference type="CDD" id="cd00082">
    <property type="entry name" value="HisKA"/>
    <property type="match status" value="1"/>
</dbReference>
<feature type="domain" description="PAS" evidence="8">
    <location>
        <begin position="1319"/>
        <end position="1390"/>
    </location>
</feature>
<dbReference type="SMART" id="SM00387">
    <property type="entry name" value="HATPase_c"/>
    <property type="match status" value="1"/>
</dbReference>
<evidence type="ECO:0000313" key="10">
    <source>
        <dbReference type="EMBL" id="RIH87845.1"/>
    </source>
</evidence>
<feature type="domain" description="PAC" evidence="9">
    <location>
        <begin position="835"/>
        <end position="889"/>
    </location>
</feature>
<feature type="domain" description="Histidine kinase" evidence="7">
    <location>
        <begin position="1468"/>
        <end position="1682"/>
    </location>
</feature>
<dbReference type="InterPro" id="IPR036890">
    <property type="entry name" value="HATPase_C_sf"/>
</dbReference>
<evidence type="ECO:0000256" key="1">
    <source>
        <dbReference type="ARBA" id="ARBA00000085"/>
    </source>
</evidence>
<dbReference type="SMART" id="SM00091">
    <property type="entry name" value="PAS"/>
    <property type="match status" value="10"/>
</dbReference>
<feature type="domain" description="PAS" evidence="8">
    <location>
        <begin position="1061"/>
        <end position="1131"/>
    </location>
</feature>
<dbReference type="EC" id="2.7.13.3" evidence="2"/>
<sequence length="1691" mass="191660">MDALRRVQADLIAAREQMGEAFFALDRHWRFTYLNREAERLLGRSREELLGKGIWEEYADAVGSEFHRQYTRVMQEGIPAAFEAYYPPLETWFEVHVHPEAAGLAVHFRAVNERKQAEALLQQSELKHRRLFETVPLGVVYHDREGRIISANPAAQRILGLSLEQLQGLTSLDPRWRAVREDGSDFPGEEHPAMVALRTGQPVRDTLMGVFHPGLGEYRWISVDATPLFEEGVSRPAQVYAVFRDVTEQRRAQQAVRESENRLRLILESVGEGVYGIDAEGRCTFINPAAARMLGYAPEEVLGQDMHRLVHHARPDGEPYPVEECPIHRALGSLQGCRVENEVFWRKDGTPVAVEYSAQPMIEQGQVRGAVISFVDVTERRRAETALRESEARFRTMADSAPVMIWVTEPDGSCSFLNQPWYDFTGQSPENGLGYGWLEAVHPDDRERSAQAFLEANARHEPFRLEYRLRRKDGEYRWAIDSARPRFGPGGEFLGYVGSVIDITERQQTEEALRESEARFRALSEHAPIGIYFSDPTGYNLYTNPQAQRIGGYTLEQGLGRGWVEFIHPEDRERVIAECGAATRAGQAYEIRYRWLRPDGTVRSSRVLGVPITGADGRVTGYVGTVEDTTERERAEEALRDSEERYRSLVEATAQIVWARDASGQFAAEQPGWAAFTGQSFEEYRGWGWLHAVHPDDRERVSQTWRECVREQRVYEIEYLLRRHDGEYRHMQVRAVPVRAPGGGVREWVGIHTDVTEEKRAERASAYLAAIVESSVDAVISKDLSGVITSWNKGAEAMYGYTAEEVVGKPVTVIIPPHLAAEEEEILARVRRGERVAEYETLRRRKDGFDLHVSLTVSPIRDRAGRVVGASSIARDITERKLEEERLRFLDDASVALASSLDVEETLRSIARLAVPRLADWCSVSLPGPDGKLEALEIAHTDPERVRLVRALSMEYPEDPTSSPQLLRSGRSLLVSEVTEEVLLASARDERHLELLRKLELGSALIVPMMVGGRAVGLIGLGMSRGKRRFDERDQALAEELGRRAAVALEHARLYRQLLEREAQFRSLADSLPQLSWMADAGGHVFWYNQRWYDYTGATPEEMEGWGWQAVHDPEVLPEVLQRWQAAVESGEPFEMVFPLRGHDGRYRSFLTRAVPLRDEKGRVVRWFGTSTDITRQIETEEALRQQLELNATITNNSTQALFMMDAQGYCTFMNPAAEKMLGFTFEEIRAKPLHDMIHHHHPDGRPYPKDECPIDRALPENFDIREHEDVFIRKNGEFFPVLVAASPIFDERGRPVSTVIEVRDVTERKQAEEALRASEQRYRSLVENYPGGAVILFDQELRYLLADGLGLADVGLSSEVLEGRTVYELFPPDLAGQLAALYRQALAGEHASTEVTFADRVYLLRVAPVPSPDGEVRQGLVFTQDITELKRLEAELRTLNAELEARVAQRTAELERSNRELEQFAYVASHDLQEPLRMISSYAQLLARRYRGRLDEKADQYIDFAVDGANRMQKLIQDLLAYSRVGTHGRALEPTDAGEVLRKTLEDLRLAIEESGATVEVGPLPTVLADRSQLTQVFQNLLVNALKFRHPERPLHLRVEAARHDGMWRFMVQDNGIGVESQYFERIFVIFQRLHGREDYPGSGIGLAVCKKIVERHGGKIWLESEPGEGSTFYFTWPGAEEGRGPVAGR</sequence>
<feature type="domain" description="PAC" evidence="9">
    <location>
        <begin position="1266"/>
        <end position="1318"/>
    </location>
</feature>
<feature type="coiled-coil region" evidence="6">
    <location>
        <begin position="1423"/>
        <end position="1461"/>
    </location>
</feature>
<dbReference type="Pfam" id="PF00989">
    <property type="entry name" value="PAS"/>
    <property type="match status" value="1"/>
</dbReference>
<dbReference type="FunFam" id="3.30.450.20:FF:000099">
    <property type="entry name" value="Sensory box sensor histidine kinase"/>
    <property type="match status" value="3"/>
</dbReference>
<dbReference type="PANTHER" id="PTHR43304">
    <property type="entry name" value="PHYTOCHROME-LIKE PROTEIN CPH1"/>
    <property type="match status" value="1"/>
</dbReference>
<dbReference type="RefSeq" id="WP_119314282.1">
    <property type="nucleotide sequence ID" value="NZ_QXDL01000031.1"/>
</dbReference>
<feature type="domain" description="PAS" evidence="8">
    <location>
        <begin position="516"/>
        <end position="575"/>
    </location>
</feature>
<dbReference type="Pfam" id="PF00512">
    <property type="entry name" value="HisKA"/>
    <property type="match status" value="1"/>
</dbReference>
<dbReference type="PRINTS" id="PR00344">
    <property type="entry name" value="BCTRLSENSOR"/>
</dbReference>
<dbReference type="SUPFAM" id="SSF55874">
    <property type="entry name" value="ATPase domain of HSP90 chaperone/DNA topoisomerase II/histidine kinase"/>
    <property type="match status" value="1"/>
</dbReference>
<name>A0A399EW34_9DEIN</name>
<dbReference type="SMART" id="SM00065">
    <property type="entry name" value="GAF"/>
    <property type="match status" value="1"/>
</dbReference>
<evidence type="ECO:0000256" key="6">
    <source>
        <dbReference type="SAM" id="Coils"/>
    </source>
</evidence>
<feature type="domain" description="PAC" evidence="9">
    <location>
        <begin position="715"/>
        <end position="767"/>
    </location>
</feature>
<feature type="domain" description="PAC" evidence="9">
    <location>
        <begin position="204"/>
        <end position="258"/>
    </location>
</feature>
<dbReference type="InterPro" id="IPR003661">
    <property type="entry name" value="HisK_dim/P_dom"/>
</dbReference>
<dbReference type="Gene3D" id="1.10.287.130">
    <property type="match status" value="1"/>
</dbReference>
<comment type="catalytic activity">
    <reaction evidence="1">
        <text>ATP + protein L-histidine = ADP + protein N-phospho-L-histidine.</text>
        <dbReference type="EC" id="2.7.13.3"/>
    </reaction>
</comment>
<evidence type="ECO:0000259" key="8">
    <source>
        <dbReference type="PROSITE" id="PS50112"/>
    </source>
</evidence>
<dbReference type="FunFam" id="3.30.565.10:FF:000006">
    <property type="entry name" value="Sensor histidine kinase WalK"/>
    <property type="match status" value="1"/>
</dbReference>
<dbReference type="InterPro" id="IPR003594">
    <property type="entry name" value="HATPase_dom"/>
</dbReference>
<dbReference type="CDD" id="cd00130">
    <property type="entry name" value="PAS"/>
    <property type="match status" value="9"/>
</dbReference>
<evidence type="ECO:0000259" key="9">
    <source>
        <dbReference type="PROSITE" id="PS50113"/>
    </source>
</evidence>
<dbReference type="SMART" id="SM00086">
    <property type="entry name" value="PAC"/>
    <property type="match status" value="8"/>
</dbReference>
<dbReference type="InterPro" id="IPR035965">
    <property type="entry name" value="PAS-like_dom_sf"/>
</dbReference>
<dbReference type="Gene3D" id="3.30.450.20">
    <property type="entry name" value="PAS domain"/>
    <property type="match status" value="10"/>
</dbReference>
<dbReference type="Pfam" id="PF01590">
    <property type="entry name" value="GAF"/>
    <property type="match status" value="1"/>
</dbReference>
<dbReference type="SUPFAM" id="SSF55781">
    <property type="entry name" value="GAF domain-like"/>
    <property type="match status" value="1"/>
</dbReference>